<sequence length="120" mass="13985">MLQTRSSTLSGHNKLWFLTLAVLVVLAQTSPEGWFRTCFYGLGKCRRICRANEKKKERCGERTFCCLRETNSRLSHIPVTKDREKDGMYLFQTSGFRALVVIMTSWGHIQYPMLELLRVH</sequence>
<dbReference type="Pfam" id="PF13841">
    <property type="entry name" value="Defensin_beta_2"/>
    <property type="match status" value="1"/>
</dbReference>
<organism evidence="12 13">
    <name type="scientific">Mus spicilegus</name>
    <name type="common">Mound-building mouse</name>
    <dbReference type="NCBI Taxonomy" id="10103"/>
    <lineage>
        <taxon>Eukaryota</taxon>
        <taxon>Metazoa</taxon>
        <taxon>Chordata</taxon>
        <taxon>Craniata</taxon>
        <taxon>Vertebrata</taxon>
        <taxon>Euteleostomi</taxon>
        <taxon>Mammalia</taxon>
        <taxon>Eutheria</taxon>
        <taxon>Euarchontoglires</taxon>
        <taxon>Glires</taxon>
        <taxon>Rodentia</taxon>
        <taxon>Myomorpha</taxon>
        <taxon>Muroidea</taxon>
        <taxon>Muridae</taxon>
        <taxon>Murinae</taxon>
        <taxon>Mus</taxon>
        <taxon>Mus</taxon>
    </lineage>
</organism>
<evidence type="ECO:0000313" key="12">
    <source>
        <dbReference type="Ensembl" id="ENSMSIP00000001621.1"/>
    </source>
</evidence>
<dbReference type="InterPro" id="IPR050544">
    <property type="entry name" value="Beta-defensin"/>
</dbReference>
<dbReference type="GO" id="GO:0042742">
    <property type="term" value="P:defense response to bacterium"/>
    <property type="evidence" value="ECO:0007669"/>
    <property type="project" value="UniProtKB-UniRule"/>
</dbReference>
<dbReference type="Ensembl" id="ENSMSIT00000002059.1">
    <property type="protein sequence ID" value="ENSMSIP00000001621.1"/>
    <property type="gene ID" value="ENSMSIG00000001566.1"/>
</dbReference>
<evidence type="ECO:0000313" key="13">
    <source>
        <dbReference type="Proteomes" id="UP000694415"/>
    </source>
</evidence>
<keyword evidence="6 10" id="KW-0732">Signal</keyword>
<evidence type="ECO:0000256" key="2">
    <source>
        <dbReference type="ARBA" id="ARBA00004613"/>
    </source>
</evidence>
<protein>
    <recommendedName>
        <fullName evidence="10">Beta-defensin</fullName>
    </recommendedName>
</protein>
<feature type="signal peptide" evidence="10">
    <location>
        <begin position="1"/>
        <end position="29"/>
    </location>
</feature>
<evidence type="ECO:0000256" key="10">
    <source>
        <dbReference type="RuleBase" id="RU231113"/>
    </source>
</evidence>
<keyword evidence="7 10" id="KW-0211">Defensin</keyword>
<dbReference type="PANTHER" id="PTHR15001:SF9">
    <property type="entry name" value="BETA-DEFENSIN 115"/>
    <property type="match status" value="1"/>
</dbReference>
<evidence type="ECO:0000259" key="11">
    <source>
        <dbReference type="Pfam" id="PF13841"/>
    </source>
</evidence>
<keyword evidence="9" id="KW-1015">Disulfide bond</keyword>
<reference evidence="12" key="2">
    <citation type="submission" date="2025-09" db="UniProtKB">
        <authorList>
            <consortium name="Ensembl"/>
        </authorList>
    </citation>
    <scope>IDENTIFICATION</scope>
</reference>
<keyword evidence="5 10" id="KW-0929">Antimicrobial</keyword>
<name>A0A8C6G834_MUSSI</name>
<proteinExistence type="inferred from homology"/>
<evidence type="ECO:0000256" key="7">
    <source>
        <dbReference type="ARBA" id="ARBA00022940"/>
    </source>
</evidence>
<evidence type="ECO:0000256" key="5">
    <source>
        <dbReference type="ARBA" id="ARBA00022529"/>
    </source>
</evidence>
<feature type="domain" description="Beta-defensin" evidence="11">
    <location>
        <begin position="37"/>
        <end position="66"/>
    </location>
</feature>
<accession>A0A8C6G834</accession>
<keyword evidence="8 10" id="KW-0044">Antibiotic</keyword>
<dbReference type="GO" id="GO:0005576">
    <property type="term" value="C:extracellular region"/>
    <property type="evidence" value="ECO:0007669"/>
    <property type="project" value="UniProtKB-SubCell"/>
</dbReference>
<keyword evidence="4 10" id="KW-0964">Secreted</keyword>
<comment type="subcellular location">
    <subcellularLocation>
        <location evidence="2 10">Secreted</location>
    </subcellularLocation>
</comment>
<dbReference type="PANTHER" id="PTHR15001">
    <property type="entry name" value="BETA-DEFENSIN 123-RELATED"/>
    <property type="match status" value="1"/>
</dbReference>
<dbReference type="AlphaFoldDB" id="A0A8C6G834"/>
<evidence type="ECO:0000256" key="9">
    <source>
        <dbReference type="ARBA" id="ARBA00023157"/>
    </source>
</evidence>
<evidence type="ECO:0000256" key="1">
    <source>
        <dbReference type="ARBA" id="ARBA00002878"/>
    </source>
</evidence>
<dbReference type="InterPro" id="IPR025933">
    <property type="entry name" value="Beta_defensin_dom"/>
</dbReference>
<dbReference type="GO" id="GO:0045087">
    <property type="term" value="P:innate immune response"/>
    <property type="evidence" value="ECO:0007669"/>
    <property type="project" value="InterPro"/>
</dbReference>
<comment type="similarity">
    <text evidence="3 10">Belongs to the beta-defensin family.</text>
</comment>
<comment type="function">
    <text evidence="1 10">Has antibacterial activity.</text>
</comment>
<evidence type="ECO:0000256" key="6">
    <source>
        <dbReference type="ARBA" id="ARBA00022729"/>
    </source>
</evidence>
<evidence type="ECO:0000256" key="3">
    <source>
        <dbReference type="ARBA" id="ARBA00007371"/>
    </source>
</evidence>
<evidence type="ECO:0000256" key="8">
    <source>
        <dbReference type="ARBA" id="ARBA00023022"/>
    </source>
</evidence>
<dbReference type="Proteomes" id="UP000694415">
    <property type="component" value="Unplaced"/>
</dbReference>
<evidence type="ECO:0000256" key="4">
    <source>
        <dbReference type="ARBA" id="ARBA00022525"/>
    </source>
</evidence>
<feature type="chain" id="PRO_5034784932" description="Beta-defensin" evidence="10">
    <location>
        <begin position="30"/>
        <end position="120"/>
    </location>
</feature>
<reference evidence="12" key="1">
    <citation type="submission" date="2025-08" db="UniProtKB">
        <authorList>
            <consortium name="Ensembl"/>
        </authorList>
    </citation>
    <scope>IDENTIFICATION</scope>
</reference>
<keyword evidence="13" id="KW-1185">Reference proteome</keyword>
<dbReference type="GeneTree" id="ENSGT00400000023200"/>